<feature type="transmembrane region" description="Helical" evidence="10">
    <location>
        <begin position="159"/>
        <end position="182"/>
    </location>
</feature>
<feature type="transmembrane region" description="Helical" evidence="10">
    <location>
        <begin position="203"/>
        <end position="222"/>
    </location>
</feature>
<keyword evidence="6" id="KW-0297">G-protein coupled receptor</keyword>
<dbReference type="Pfam" id="PF02076">
    <property type="entry name" value="STE3"/>
    <property type="match status" value="1"/>
</dbReference>
<comment type="similarity">
    <text evidence="2">Belongs to the G-protein coupled receptor 4 family.</text>
</comment>
<keyword evidence="5 10" id="KW-1133">Transmembrane helix</keyword>
<dbReference type="EMBL" id="CP119934">
    <property type="protein sequence ID" value="WFD02025.1"/>
    <property type="molecule type" value="Genomic_DNA"/>
</dbReference>
<proteinExistence type="inferred from homology"/>
<evidence type="ECO:0000256" key="3">
    <source>
        <dbReference type="ARBA" id="ARBA00022507"/>
    </source>
</evidence>
<reference evidence="11" key="1">
    <citation type="submission" date="2023-03" db="EMBL/GenBank/DDBJ databases">
        <title>Mating type loci evolution in Malassezia.</title>
        <authorList>
            <person name="Coelho M.A."/>
        </authorList>
    </citation>
    <scope>NUCLEOTIDE SEQUENCE</scope>
    <source>
        <strain evidence="11">CBS 7876</strain>
    </source>
</reference>
<evidence type="ECO:0000256" key="9">
    <source>
        <dbReference type="ARBA" id="ARBA00023224"/>
    </source>
</evidence>
<evidence type="ECO:0000256" key="1">
    <source>
        <dbReference type="ARBA" id="ARBA00004141"/>
    </source>
</evidence>
<evidence type="ECO:0000256" key="8">
    <source>
        <dbReference type="ARBA" id="ARBA00023170"/>
    </source>
</evidence>
<keyword evidence="9" id="KW-0807">Transducer</keyword>
<comment type="subcellular location">
    <subcellularLocation>
        <location evidence="1">Membrane</location>
        <topology evidence="1">Multi-pass membrane protein</topology>
    </subcellularLocation>
</comment>
<dbReference type="PANTHER" id="PTHR28097">
    <property type="entry name" value="PHEROMONE A FACTOR RECEPTOR"/>
    <property type="match status" value="1"/>
</dbReference>
<evidence type="ECO:0000256" key="4">
    <source>
        <dbReference type="ARBA" id="ARBA00022692"/>
    </source>
</evidence>
<name>A0AAF0DYQ1_9BASI</name>
<evidence type="ECO:0000256" key="10">
    <source>
        <dbReference type="SAM" id="Phobius"/>
    </source>
</evidence>
<sequence length="357" mass="40264">MADLALPIFTFIAVFLTLLPAPSHWRAKNFTILILILWLIVGNFNTFVNRVVWMKRSANVAPVWCDISVKLMSLVTMGIPCATFCIARKLESIASMRHFSKMSQSRSQQFNYELIMCCGFPILYTLLTLISQGHRFNIIEGQGCSPAIFLSPVSILIDYGLPLVMSMLSLIYSVLALKHFIVHKNDFETLLNKSGSVLSTTKFLRMISFTLIDLLINFPILLTEFIMELLYKNVEPYTSWALVHHNFSRISEYPALALNNPTGQKFIVVAELSAWMACASGIIFFVLFGFSIDARKDYAKLQQTLTSWIFDSKKKTHPSTLNPSESIKSDIENIPDSCNKSIYANSDTTLAGHDSEK</sequence>
<evidence type="ECO:0000313" key="12">
    <source>
        <dbReference type="Proteomes" id="UP001214603"/>
    </source>
</evidence>
<dbReference type="InterPro" id="IPR001499">
    <property type="entry name" value="GPCR_STE3"/>
</dbReference>
<evidence type="ECO:0000256" key="6">
    <source>
        <dbReference type="ARBA" id="ARBA00023040"/>
    </source>
</evidence>
<evidence type="ECO:0000256" key="7">
    <source>
        <dbReference type="ARBA" id="ARBA00023136"/>
    </source>
</evidence>
<organism evidence="11 12">
    <name type="scientific">Malassezia obtusa</name>
    <dbReference type="NCBI Taxonomy" id="76774"/>
    <lineage>
        <taxon>Eukaryota</taxon>
        <taxon>Fungi</taxon>
        <taxon>Dikarya</taxon>
        <taxon>Basidiomycota</taxon>
        <taxon>Ustilaginomycotina</taxon>
        <taxon>Malasseziomycetes</taxon>
        <taxon>Malasseziales</taxon>
        <taxon>Malasseziaceae</taxon>
        <taxon>Malassezia</taxon>
    </lineage>
</organism>
<feature type="transmembrane region" description="Helical" evidence="10">
    <location>
        <begin position="30"/>
        <end position="48"/>
    </location>
</feature>
<dbReference type="PRINTS" id="PR00899">
    <property type="entry name" value="GPCRSTE3"/>
</dbReference>
<keyword evidence="8 11" id="KW-0675">Receptor</keyword>
<feature type="non-terminal residue" evidence="11">
    <location>
        <position position="357"/>
    </location>
</feature>
<dbReference type="PRINTS" id="PR00900">
    <property type="entry name" value="PHEROMONEAR"/>
</dbReference>
<dbReference type="GO" id="GO:0005886">
    <property type="term" value="C:plasma membrane"/>
    <property type="evidence" value="ECO:0007669"/>
    <property type="project" value="TreeGrafter"/>
</dbReference>
<dbReference type="PANTHER" id="PTHR28097:SF1">
    <property type="entry name" value="PHEROMONE A FACTOR RECEPTOR"/>
    <property type="match status" value="1"/>
</dbReference>
<evidence type="ECO:0000313" key="11">
    <source>
        <dbReference type="EMBL" id="WFD02025.1"/>
    </source>
</evidence>
<dbReference type="AlphaFoldDB" id="A0AAF0DYQ1"/>
<feature type="transmembrane region" description="Helical" evidence="10">
    <location>
        <begin position="110"/>
        <end position="130"/>
    </location>
</feature>
<evidence type="ECO:0000256" key="2">
    <source>
        <dbReference type="ARBA" id="ARBA00011085"/>
    </source>
</evidence>
<dbReference type="CDD" id="cd14966">
    <property type="entry name" value="7tmD_STE3"/>
    <property type="match status" value="1"/>
</dbReference>
<keyword evidence="4 10" id="KW-0812">Transmembrane</keyword>
<keyword evidence="7 10" id="KW-0472">Membrane</keyword>
<dbReference type="GO" id="GO:0000750">
    <property type="term" value="P:pheromone-dependent signal transduction involved in conjugation with cellular fusion"/>
    <property type="evidence" value="ECO:0007669"/>
    <property type="project" value="TreeGrafter"/>
</dbReference>
<protein>
    <submittedName>
        <fullName evidence="11">A-factor receptor</fullName>
    </submittedName>
</protein>
<accession>A0AAF0DYQ1</accession>
<keyword evidence="12" id="KW-1185">Reference proteome</keyword>
<gene>
    <name evidence="11" type="primary">STE3</name>
    <name evidence="11" type="ORF">MOBT1_000705c</name>
</gene>
<dbReference type="Proteomes" id="UP001214603">
    <property type="component" value="Chromosome 1"/>
</dbReference>
<keyword evidence="3" id="KW-0589">Pheromone response</keyword>
<evidence type="ECO:0000256" key="5">
    <source>
        <dbReference type="ARBA" id="ARBA00022989"/>
    </source>
</evidence>
<dbReference type="GO" id="GO:0004933">
    <property type="term" value="F:mating-type a-factor pheromone receptor activity"/>
    <property type="evidence" value="ECO:0007669"/>
    <property type="project" value="InterPro"/>
</dbReference>
<feature type="transmembrane region" description="Helical" evidence="10">
    <location>
        <begin position="266"/>
        <end position="290"/>
    </location>
</feature>
<dbReference type="InterPro" id="IPR001546">
    <property type="entry name" value="GPCR_Pheromne_A_rcpt"/>
</dbReference>